<dbReference type="AlphaFoldDB" id="A0A9X1Y7P0"/>
<protein>
    <submittedName>
        <fullName evidence="10">Acetyl-CoA C-acetyltransferase</fullName>
    </submittedName>
</protein>
<evidence type="ECO:0000256" key="7">
    <source>
        <dbReference type="RuleBase" id="RU003557"/>
    </source>
</evidence>
<feature type="domain" description="Thiolase N-terminal" evidence="8">
    <location>
        <begin position="4"/>
        <end position="260"/>
    </location>
</feature>
<evidence type="ECO:0000259" key="8">
    <source>
        <dbReference type="Pfam" id="PF00108"/>
    </source>
</evidence>
<dbReference type="GO" id="GO:0044281">
    <property type="term" value="P:small molecule metabolic process"/>
    <property type="evidence" value="ECO:0007669"/>
    <property type="project" value="UniProtKB-ARBA"/>
</dbReference>
<evidence type="ECO:0000313" key="10">
    <source>
        <dbReference type="EMBL" id="MCK8785484.1"/>
    </source>
</evidence>
<dbReference type="InterPro" id="IPR020616">
    <property type="entry name" value="Thiolase_N"/>
</dbReference>
<sequence length="393" mass="40168">MTEIVIASAARTPVGSFNGAFASLPAHALGTVAIKAALERAGVKAEEVDEVILGQILTAGAGQNPARQAAIAAGIPVGATAFGINQLCGSGLRAVALAAQQIANGDAAIMVAGGQESMTQAPHAANLRAGQKMGDLAMIDTMIKDGLWDAFNGYHMGNTAENVAEKYQITREQQDEFAAASQRKAGEAMKAGKFKAEIAPVTVKGRKGDVVVENDEYPKPETTIEVLQKLRPAFSKTGTVTAGNASGINDGAAAIVVMSAEEAAKRGVAPLARIVSWATAGVDPAIMGTGPIPASRKALQKAGWDVSTLDLIEANEAFAAQACAVNKDLGWDPAKVNVHGGAIALGHPIGASGARVLTTLLYGMQERGAKRGLATLCIGGGMGVAMCVERIAH</sequence>
<proteinExistence type="inferred from homology"/>
<dbReference type="FunFam" id="3.40.47.10:FF:000010">
    <property type="entry name" value="Acetyl-CoA acetyltransferase (Thiolase)"/>
    <property type="match status" value="1"/>
</dbReference>
<keyword evidence="11" id="KW-1185">Reference proteome</keyword>
<dbReference type="InterPro" id="IPR020615">
    <property type="entry name" value="Thiolase_acyl_enz_int_AS"/>
</dbReference>
<dbReference type="InterPro" id="IPR020610">
    <property type="entry name" value="Thiolase_AS"/>
</dbReference>
<accession>A0A9X1Y7P0</accession>
<feature type="active site" description="Proton acceptor" evidence="6">
    <location>
        <position position="347"/>
    </location>
</feature>
<dbReference type="PANTHER" id="PTHR18919:SF107">
    <property type="entry name" value="ACETYL-COA ACETYLTRANSFERASE, CYTOSOLIC"/>
    <property type="match status" value="1"/>
</dbReference>
<dbReference type="Gene3D" id="3.40.47.10">
    <property type="match status" value="2"/>
</dbReference>
<organism evidence="10 11">
    <name type="scientific">Roseomonas acroporae</name>
    <dbReference type="NCBI Taxonomy" id="2937791"/>
    <lineage>
        <taxon>Bacteria</taxon>
        <taxon>Pseudomonadati</taxon>
        <taxon>Pseudomonadota</taxon>
        <taxon>Alphaproteobacteria</taxon>
        <taxon>Acetobacterales</taxon>
        <taxon>Roseomonadaceae</taxon>
        <taxon>Roseomonas</taxon>
    </lineage>
</organism>
<evidence type="ECO:0000256" key="1">
    <source>
        <dbReference type="ARBA" id="ARBA00010982"/>
    </source>
</evidence>
<dbReference type="InterPro" id="IPR016039">
    <property type="entry name" value="Thiolase-like"/>
</dbReference>
<keyword evidence="2 7" id="KW-0808">Transferase</keyword>
<dbReference type="CDD" id="cd00751">
    <property type="entry name" value="thiolase"/>
    <property type="match status" value="1"/>
</dbReference>
<feature type="active site" description="Acyl-thioester intermediate" evidence="6">
    <location>
        <position position="88"/>
    </location>
</feature>
<evidence type="ECO:0000256" key="5">
    <source>
        <dbReference type="ARBA" id="ARBA00037924"/>
    </source>
</evidence>
<comment type="pathway">
    <text evidence="5">Metabolic intermediate biosynthesis; (R)-mevalonate biosynthesis; (R)-mevalonate from acetyl-CoA: step 1/3.</text>
</comment>
<dbReference type="PROSITE" id="PS00098">
    <property type="entry name" value="THIOLASE_1"/>
    <property type="match status" value="1"/>
</dbReference>
<dbReference type="NCBIfam" id="TIGR01930">
    <property type="entry name" value="AcCoA-C-Actrans"/>
    <property type="match status" value="1"/>
</dbReference>
<dbReference type="EMBL" id="JALPRX010000057">
    <property type="protein sequence ID" value="MCK8785484.1"/>
    <property type="molecule type" value="Genomic_DNA"/>
</dbReference>
<dbReference type="Pfam" id="PF00108">
    <property type="entry name" value="Thiolase_N"/>
    <property type="match status" value="1"/>
</dbReference>
<reference evidence="10" key="1">
    <citation type="submission" date="2022-04" db="EMBL/GenBank/DDBJ databases">
        <title>Roseomonas acroporae sp. nov., isolated from coral Acropora digitifera.</title>
        <authorList>
            <person name="Sun H."/>
        </authorList>
    </citation>
    <scope>NUCLEOTIDE SEQUENCE</scope>
    <source>
        <strain evidence="10">NAR14</strain>
    </source>
</reference>
<dbReference type="PANTHER" id="PTHR18919">
    <property type="entry name" value="ACETYL-COA C-ACYLTRANSFERASE"/>
    <property type="match status" value="1"/>
</dbReference>
<evidence type="ECO:0000256" key="4">
    <source>
        <dbReference type="ARBA" id="ARBA00023315"/>
    </source>
</evidence>
<dbReference type="SUPFAM" id="SSF53901">
    <property type="entry name" value="Thiolase-like"/>
    <property type="match status" value="2"/>
</dbReference>
<gene>
    <name evidence="10" type="ORF">M0638_13925</name>
</gene>
<evidence type="ECO:0000256" key="2">
    <source>
        <dbReference type="ARBA" id="ARBA00022679"/>
    </source>
</evidence>
<dbReference type="RefSeq" id="WP_248667601.1">
    <property type="nucleotide sequence ID" value="NZ_JALPRX010000057.1"/>
</dbReference>
<dbReference type="PROSITE" id="PS00737">
    <property type="entry name" value="THIOLASE_2"/>
    <property type="match status" value="1"/>
</dbReference>
<dbReference type="Pfam" id="PF02803">
    <property type="entry name" value="Thiolase_C"/>
    <property type="match status" value="1"/>
</dbReference>
<feature type="domain" description="Thiolase C-terminal" evidence="9">
    <location>
        <begin position="269"/>
        <end position="390"/>
    </location>
</feature>
<dbReference type="PIRSF" id="PIRSF000429">
    <property type="entry name" value="Ac-CoA_Ac_transf"/>
    <property type="match status" value="1"/>
</dbReference>
<dbReference type="PROSITE" id="PS00099">
    <property type="entry name" value="THIOLASE_3"/>
    <property type="match status" value="1"/>
</dbReference>
<dbReference type="GO" id="GO:0042619">
    <property type="term" value="P:poly-hydroxybutyrate biosynthetic process"/>
    <property type="evidence" value="ECO:0007669"/>
    <property type="project" value="UniProtKB-KW"/>
</dbReference>
<feature type="active site" description="Proton acceptor" evidence="6">
    <location>
        <position position="377"/>
    </location>
</feature>
<dbReference type="InterPro" id="IPR002155">
    <property type="entry name" value="Thiolase"/>
</dbReference>
<dbReference type="GO" id="GO:0003988">
    <property type="term" value="F:acetyl-CoA C-acyltransferase activity"/>
    <property type="evidence" value="ECO:0007669"/>
    <property type="project" value="UniProtKB-ARBA"/>
</dbReference>
<evidence type="ECO:0000313" key="11">
    <source>
        <dbReference type="Proteomes" id="UP001139516"/>
    </source>
</evidence>
<comment type="caution">
    <text evidence="10">The sequence shown here is derived from an EMBL/GenBank/DDBJ whole genome shotgun (WGS) entry which is preliminary data.</text>
</comment>
<keyword evidence="3" id="KW-0583">PHB biosynthesis</keyword>
<keyword evidence="4 7" id="KW-0012">Acyltransferase</keyword>
<dbReference type="Proteomes" id="UP001139516">
    <property type="component" value="Unassembled WGS sequence"/>
</dbReference>
<evidence type="ECO:0000256" key="3">
    <source>
        <dbReference type="ARBA" id="ARBA00022752"/>
    </source>
</evidence>
<dbReference type="InterPro" id="IPR020617">
    <property type="entry name" value="Thiolase_C"/>
</dbReference>
<evidence type="ECO:0000259" key="9">
    <source>
        <dbReference type="Pfam" id="PF02803"/>
    </source>
</evidence>
<evidence type="ECO:0000256" key="6">
    <source>
        <dbReference type="PIRSR" id="PIRSR000429-1"/>
    </source>
</evidence>
<dbReference type="InterPro" id="IPR020613">
    <property type="entry name" value="Thiolase_CS"/>
</dbReference>
<name>A0A9X1Y7P0_9PROT</name>
<comment type="similarity">
    <text evidence="1 7">Belongs to the thiolase-like superfamily. Thiolase family.</text>
</comment>